<feature type="domain" description="DUF4070" evidence="1">
    <location>
        <begin position="7"/>
        <end position="66"/>
    </location>
</feature>
<name>T1A0T9_9ZZZZ</name>
<reference evidence="2" key="1">
    <citation type="submission" date="2013-08" db="EMBL/GenBank/DDBJ databases">
        <authorList>
            <person name="Mendez C."/>
            <person name="Richter M."/>
            <person name="Ferrer M."/>
            <person name="Sanchez J."/>
        </authorList>
    </citation>
    <scope>NUCLEOTIDE SEQUENCE</scope>
</reference>
<protein>
    <recommendedName>
        <fullName evidence="1">DUF4070 domain-containing protein</fullName>
    </recommendedName>
</protein>
<dbReference type="EMBL" id="AUZZ01004290">
    <property type="protein sequence ID" value="EQD54151.1"/>
    <property type="molecule type" value="Genomic_DNA"/>
</dbReference>
<proteinExistence type="predicted"/>
<reference evidence="2" key="2">
    <citation type="journal article" date="2014" name="ISME J.">
        <title>Microbial stratification in low pH oxic and suboxic macroscopic growths along an acid mine drainage.</title>
        <authorList>
            <person name="Mendez-Garcia C."/>
            <person name="Mesa V."/>
            <person name="Sprenger R.R."/>
            <person name="Richter M."/>
            <person name="Diez M.S."/>
            <person name="Solano J."/>
            <person name="Bargiela R."/>
            <person name="Golyshina O.V."/>
            <person name="Manteca A."/>
            <person name="Ramos J.L."/>
            <person name="Gallego J.R."/>
            <person name="Llorente I."/>
            <person name="Martins Dos Santos V.A."/>
            <person name="Jensen O.N."/>
            <person name="Pelaez A.I."/>
            <person name="Sanchez J."/>
            <person name="Ferrer M."/>
        </authorList>
    </citation>
    <scope>NUCLEOTIDE SEQUENCE</scope>
</reference>
<dbReference type="InterPro" id="IPR025274">
    <property type="entry name" value="DUF4070"/>
</dbReference>
<gene>
    <name evidence="2" type="ORF">B2A_06105</name>
</gene>
<sequence>PPVHTRLTFGRVLAGAMATWRLGFVGKERFHYWRMLLWTSLHRPRNVPLAIQLVICGYHYRRISELLIPGGMKS</sequence>
<evidence type="ECO:0000259" key="1">
    <source>
        <dbReference type="Pfam" id="PF13282"/>
    </source>
</evidence>
<feature type="non-terminal residue" evidence="2">
    <location>
        <position position="1"/>
    </location>
</feature>
<comment type="caution">
    <text evidence="2">The sequence shown here is derived from an EMBL/GenBank/DDBJ whole genome shotgun (WGS) entry which is preliminary data.</text>
</comment>
<dbReference type="Pfam" id="PF13282">
    <property type="entry name" value="DUF4070"/>
    <property type="match status" value="1"/>
</dbReference>
<accession>T1A0T9</accession>
<dbReference type="AlphaFoldDB" id="T1A0T9"/>
<organism evidence="2">
    <name type="scientific">mine drainage metagenome</name>
    <dbReference type="NCBI Taxonomy" id="410659"/>
    <lineage>
        <taxon>unclassified sequences</taxon>
        <taxon>metagenomes</taxon>
        <taxon>ecological metagenomes</taxon>
    </lineage>
</organism>
<evidence type="ECO:0000313" key="2">
    <source>
        <dbReference type="EMBL" id="EQD54151.1"/>
    </source>
</evidence>